<comment type="caution">
    <text evidence="2">The sequence shown here is derived from an EMBL/GenBank/DDBJ whole genome shotgun (WGS) entry which is preliminary data.</text>
</comment>
<organism evidence="2 3">
    <name type="scientific">Arabis nemorensis</name>
    <dbReference type="NCBI Taxonomy" id="586526"/>
    <lineage>
        <taxon>Eukaryota</taxon>
        <taxon>Viridiplantae</taxon>
        <taxon>Streptophyta</taxon>
        <taxon>Embryophyta</taxon>
        <taxon>Tracheophyta</taxon>
        <taxon>Spermatophyta</taxon>
        <taxon>Magnoliopsida</taxon>
        <taxon>eudicotyledons</taxon>
        <taxon>Gunneridae</taxon>
        <taxon>Pentapetalae</taxon>
        <taxon>rosids</taxon>
        <taxon>malvids</taxon>
        <taxon>Brassicales</taxon>
        <taxon>Brassicaceae</taxon>
        <taxon>Arabideae</taxon>
        <taxon>Arabis</taxon>
    </lineage>
</organism>
<feature type="region of interest" description="Disordered" evidence="1">
    <location>
        <begin position="11"/>
        <end position="41"/>
    </location>
</feature>
<keyword evidence="3" id="KW-1185">Reference proteome</keyword>
<proteinExistence type="predicted"/>
<sequence length="63" mass="7024">MDHWTELINREYGAGADEGKEDGTTSTMDGAEGKVDEETQQPSTFVPLNLQNLYVEIRSDEGF</sequence>
<evidence type="ECO:0000313" key="2">
    <source>
        <dbReference type="EMBL" id="VVB04331.1"/>
    </source>
</evidence>
<dbReference type="EMBL" id="CABITT030000005">
    <property type="protein sequence ID" value="VVB04331.1"/>
    <property type="molecule type" value="Genomic_DNA"/>
</dbReference>
<accession>A0A565BSJ5</accession>
<dbReference type="AlphaFoldDB" id="A0A565BSJ5"/>
<protein>
    <submittedName>
        <fullName evidence="2">Uncharacterized protein</fullName>
    </submittedName>
</protein>
<dbReference type="Proteomes" id="UP000489600">
    <property type="component" value="Unassembled WGS sequence"/>
</dbReference>
<gene>
    <name evidence="2" type="ORF">ANE_LOCUS14775</name>
</gene>
<reference evidence="2" key="1">
    <citation type="submission" date="2019-07" db="EMBL/GenBank/DDBJ databases">
        <authorList>
            <person name="Dittberner H."/>
        </authorList>
    </citation>
    <scope>NUCLEOTIDE SEQUENCE [LARGE SCALE GENOMIC DNA]</scope>
</reference>
<name>A0A565BSJ5_9BRAS</name>
<evidence type="ECO:0000313" key="3">
    <source>
        <dbReference type="Proteomes" id="UP000489600"/>
    </source>
</evidence>
<evidence type="ECO:0000256" key="1">
    <source>
        <dbReference type="SAM" id="MobiDB-lite"/>
    </source>
</evidence>